<keyword evidence="1" id="KW-0472">Membrane</keyword>
<accession>A0ABS4JUC3</accession>
<gene>
    <name evidence="2" type="ORF">J2Z79_002569</name>
</gene>
<reference evidence="2 3" key="1">
    <citation type="submission" date="2021-03" db="EMBL/GenBank/DDBJ databases">
        <title>Genomic Encyclopedia of Type Strains, Phase IV (KMG-IV): sequencing the most valuable type-strain genomes for metagenomic binning, comparative biology and taxonomic classification.</title>
        <authorList>
            <person name="Goeker M."/>
        </authorList>
    </citation>
    <scope>NUCLEOTIDE SEQUENCE [LARGE SCALE GENOMIC DNA]</scope>
    <source>
        <strain evidence="2 3">DSM 27138</strain>
    </source>
</reference>
<sequence length="77" mass="8139">MSRGWLAFMWAVIGAVVGQLLGAALAGQVPFLNYHLPLGMAPATLDLNFLVVTFGISFKLTIAGAIGLVLALWLALR</sequence>
<keyword evidence="1" id="KW-0812">Transmembrane</keyword>
<evidence type="ECO:0008006" key="4">
    <source>
        <dbReference type="Google" id="ProtNLM"/>
    </source>
</evidence>
<dbReference type="RefSeq" id="WP_209467271.1">
    <property type="nucleotide sequence ID" value="NZ_JAGGLG010000023.1"/>
</dbReference>
<evidence type="ECO:0000313" key="2">
    <source>
        <dbReference type="EMBL" id="MBP2019152.1"/>
    </source>
</evidence>
<dbReference type="EMBL" id="JAGGLG010000023">
    <property type="protein sequence ID" value="MBP2019152.1"/>
    <property type="molecule type" value="Genomic_DNA"/>
</dbReference>
<keyword evidence="1" id="KW-1133">Transmembrane helix</keyword>
<dbReference type="InterPro" id="IPR025470">
    <property type="entry name" value="DUF4321"/>
</dbReference>
<keyword evidence="3" id="KW-1185">Reference proteome</keyword>
<evidence type="ECO:0000256" key="1">
    <source>
        <dbReference type="SAM" id="Phobius"/>
    </source>
</evidence>
<feature type="transmembrane region" description="Helical" evidence="1">
    <location>
        <begin position="50"/>
        <end position="76"/>
    </location>
</feature>
<evidence type="ECO:0000313" key="3">
    <source>
        <dbReference type="Proteomes" id="UP001519289"/>
    </source>
</evidence>
<comment type="caution">
    <text evidence="2">The sequence shown here is derived from an EMBL/GenBank/DDBJ whole genome shotgun (WGS) entry which is preliminary data.</text>
</comment>
<organism evidence="2 3">
    <name type="scientific">Symbiobacterium terraclitae</name>
    <dbReference type="NCBI Taxonomy" id="557451"/>
    <lineage>
        <taxon>Bacteria</taxon>
        <taxon>Bacillati</taxon>
        <taxon>Bacillota</taxon>
        <taxon>Clostridia</taxon>
        <taxon>Eubacteriales</taxon>
        <taxon>Symbiobacteriaceae</taxon>
        <taxon>Symbiobacterium</taxon>
    </lineage>
</organism>
<name>A0ABS4JUC3_9FIRM</name>
<protein>
    <recommendedName>
        <fullName evidence="4">DUF4321 domain-containing protein</fullName>
    </recommendedName>
</protein>
<proteinExistence type="predicted"/>
<dbReference type="Proteomes" id="UP001519289">
    <property type="component" value="Unassembled WGS sequence"/>
</dbReference>
<dbReference type="Pfam" id="PF14209">
    <property type="entry name" value="DUF4321"/>
    <property type="match status" value="1"/>
</dbReference>